<evidence type="ECO:0000259" key="5">
    <source>
        <dbReference type="PROSITE" id="PS01124"/>
    </source>
</evidence>
<dbReference type="Proteomes" id="UP000683246">
    <property type="component" value="Chromosome"/>
</dbReference>
<dbReference type="PRINTS" id="PR00032">
    <property type="entry name" value="HTHARAC"/>
</dbReference>
<keyword evidence="3" id="KW-0804">Transcription</keyword>
<dbReference type="EMBL" id="CP058649">
    <property type="protein sequence ID" value="QUI21027.1"/>
    <property type="molecule type" value="Genomic_DNA"/>
</dbReference>
<keyword evidence="1" id="KW-0805">Transcription regulation</keyword>
<dbReference type="InterPro" id="IPR020449">
    <property type="entry name" value="Tscrpt_reg_AraC-type_HTH"/>
</dbReference>
<proteinExistence type="predicted"/>
<dbReference type="PANTHER" id="PTHR43280:SF2">
    <property type="entry name" value="HTH-TYPE TRANSCRIPTIONAL REGULATOR EXSA"/>
    <property type="match status" value="1"/>
</dbReference>
<name>A0A8J8SF39_9FIRM</name>
<evidence type="ECO:0000313" key="6">
    <source>
        <dbReference type="EMBL" id="QUI21027.1"/>
    </source>
</evidence>
<dbReference type="AlphaFoldDB" id="A0A8J8SF39"/>
<evidence type="ECO:0000313" key="7">
    <source>
        <dbReference type="Proteomes" id="UP000683246"/>
    </source>
</evidence>
<dbReference type="GO" id="GO:0003700">
    <property type="term" value="F:DNA-binding transcription factor activity"/>
    <property type="evidence" value="ECO:0007669"/>
    <property type="project" value="InterPro"/>
</dbReference>
<dbReference type="RefSeq" id="WP_212696486.1">
    <property type="nucleotide sequence ID" value="NZ_CP058649.1"/>
</dbReference>
<dbReference type="InterPro" id="IPR009057">
    <property type="entry name" value="Homeodomain-like_sf"/>
</dbReference>
<evidence type="ECO:0000256" key="2">
    <source>
        <dbReference type="ARBA" id="ARBA00023125"/>
    </source>
</evidence>
<gene>
    <name evidence="6" type="ORF">HZI73_01385</name>
</gene>
<evidence type="ECO:0000256" key="1">
    <source>
        <dbReference type="ARBA" id="ARBA00023015"/>
    </source>
</evidence>
<dbReference type="PROSITE" id="PS00041">
    <property type="entry name" value="HTH_ARAC_FAMILY_1"/>
    <property type="match status" value="1"/>
</dbReference>
<dbReference type="PANTHER" id="PTHR43280">
    <property type="entry name" value="ARAC-FAMILY TRANSCRIPTIONAL REGULATOR"/>
    <property type="match status" value="1"/>
</dbReference>
<dbReference type="SMART" id="SM00342">
    <property type="entry name" value="HTH_ARAC"/>
    <property type="match status" value="1"/>
</dbReference>
<dbReference type="InterPro" id="IPR018062">
    <property type="entry name" value="HTH_AraC-typ_CS"/>
</dbReference>
<dbReference type="PROSITE" id="PS01124">
    <property type="entry name" value="HTH_ARAC_FAMILY_2"/>
    <property type="match status" value="1"/>
</dbReference>
<evidence type="ECO:0000256" key="4">
    <source>
        <dbReference type="SAM" id="MobiDB-lite"/>
    </source>
</evidence>
<protein>
    <submittedName>
        <fullName evidence="6">Helix-turn-helix transcriptional regulator</fullName>
    </submittedName>
</protein>
<dbReference type="SUPFAM" id="SSF46689">
    <property type="entry name" value="Homeodomain-like"/>
    <property type="match status" value="1"/>
</dbReference>
<dbReference type="InterPro" id="IPR018060">
    <property type="entry name" value="HTH_AraC"/>
</dbReference>
<dbReference type="Gene3D" id="1.10.10.60">
    <property type="entry name" value="Homeodomain-like"/>
    <property type="match status" value="2"/>
</dbReference>
<reference evidence="6" key="1">
    <citation type="submission" date="2020-07" db="EMBL/GenBank/DDBJ databases">
        <title>Vallitalea pronyensis genome.</title>
        <authorList>
            <person name="Postec A."/>
        </authorList>
    </citation>
    <scope>NUCLEOTIDE SEQUENCE</scope>
    <source>
        <strain evidence="6">FatNI3</strain>
    </source>
</reference>
<dbReference type="Pfam" id="PF12833">
    <property type="entry name" value="HTH_18"/>
    <property type="match status" value="1"/>
</dbReference>
<evidence type="ECO:0000256" key="3">
    <source>
        <dbReference type="ARBA" id="ARBA00023163"/>
    </source>
</evidence>
<sequence>MDKINGQKSRQDGHGSSKGSQYKFQQPYWFMTLLRAKDRSILTEGVPALIDISGKSNQYLCKCFKRFLNKTPSRYINEKRIQYAKELLVNTGLPIIEVALEAGYDNLSHFYHVFKAFTDMTPASYRYTHLRGIFEKELISI</sequence>
<dbReference type="GO" id="GO:0043565">
    <property type="term" value="F:sequence-specific DNA binding"/>
    <property type="evidence" value="ECO:0007669"/>
    <property type="project" value="InterPro"/>
</dbReference>
<feature type="region of interest" description="Disordered" evidence="4">
    <location>
        <begin position="1"/>
        <end position="20"/>
    </location>
</feature>
<dbReference type="KEGG" id="vpy:HZI73_01385"/>
<keyword evidence="2" id="KW-0238">DNA-binding</keyword>
<organism evidence="6 7">
    <name type="scientific">Vallitalea pronyensis</name>
    <dbReference type="NCBI Taxonomy" id="1348613"/>
    <lineage>
        <taxon>Bacteria</taxon>
        <taxon>Bacillati</taxon>
        <taxon>Bacillota</taxon>
        <taxon>Clostridia</taxon>
        <taxon>Lachnospirales</taxon>
        <taxon>Vallitaleaceae</taxon>
        <taxon>Vallitalea</taxon>
    </lineage>
</organism>
<feature type="compositionally biased region" description="Basic and acidic residues" evidence="4">
    <location>
        <begin position="1"/>
        <end position="15"/>
    </location>
</feature>
<keyword evidence="7" id="KW-1185">Reference proteome</keyword>
<feature type="domain" description="HTH araC/xylS-type" evidence="5">
    <location>
        <begin position="46"/>
        <end position="128"/>
    </location>
</feature>
<accession>A0A8J8SF39</accession>